<keyword evidence="3 5" id="KW-0949">S-adenosyl-L-methionine</keyword>
<evidence type="ECO:0000256" key="2">
    <source>
        <dbReference type="ARBA" id="ARBA00022679"/>
    </source>
</evidence>
<dbReference type="InterPro" id="IPR050320">
    <property type="entry name" value="N5-glutamine_MTase"/>
</dbReference>
<dbReference type="HAMAP" id="MF_02126">
    <property type="entry name" value="RF_methyltr_PrmC"/>
    <property type="match status" value="1"/>
</dbReference>
<feature type="binding site" evidence="5">
    <location>
        <position position="213"/>
    </location>
    <ligand>
        <name>S-adenosyl-L-methionine</name>
        <dbReference type="ChEBI" id="CHEBI:59789"/>
    </ligand>
</feature>
<dbReference type="PANTHER" id="PTHR18895:SF74">
    <property type="entry name" value="MTRF1L RELEASE FACTOR GLUTAMINE METHYLTRANSFERASE"/>
    <property type="match status" value="1"/>
</dbReference>
<dbReference type="GO" id="GO:0032259">
    <property type="term" value="P:methylation"/>
    <property type="evidence" value="ECO:0007669"/>
    <property type="project" value="UniProtKB-KW"/>
</dbReference>
<protein>
    <recommendedName>
        <fullName evidence="5">Release factor glutamine methyltransferase</fullName>
        <shortName evidence="5">RF MTase</shortName>
        <ecNumber evidence="5">2.1.1.297</ecNumber>
    </recommendedName>
    <alternativeName>
        <fullName evidence="5">N5-glutamine methyltransferase PrmC</fullName>
    </alternativeName>
    <alternativeName>
        <fullName evidence="5">Protein-(glutamine-N5) MTase PrmC</fullName>
    </alternativeName>
    <alternativeName>
        <fullName evidence="5">Protein-glutamine N-methyltransferase PrmC</fullName>
    </alternativeName>
</protein>
<name>A0A9D2NZ98_9FIRM</name>
<feature type="domain" description="Release factor glutamine methyltransferase N-terminal" evidence="7">
    <location>
        <begin position="8"/>
        <end position="75"/>
    </location>
</feature>
<dbReference type="Gene3D" id="3.40.50.150">
    <property type="entry name" value="Vaccinia Virus protein VP39"/>
    <property type="match status" value="1"/>
</dbReference>
<comment type="caution">
    <text evidence="8">The sequence shown here is derived from an EMBL/GenBank/DDBJ whole genome shotgun (WGS) entry which is preliminary data.</text>
</comment>
<dbReference type="EMBL" id="DWWK01000180">
    <property type="protein sequence ID" value="HJC39558.1"/>
    <property type="molecule type" value="Genomic_DNA"/>
</dbReference>
<dbReference type="GO" id="GO:0102559">
    <property type="term" value="F:peptide chain release factor N(5)-glutamine methyltransferase activity"/>
    <property type="evidence" value="ECO:0007669"/>
    <property type="project" value="UniProtKB-EC"/>
</dbReference>
<dbReference type="InterPro" id="IPR007848">
    <property type="entry name" value="Small_mtfrase_dom"/>
</dbReference>
<dbReference type="PANTHER" id="PTHR18895">
    <property type="entry name" value="HEMK METHYLTRANSFERASE"/>
    <property type="match status" value="1"/>
</dbReference>
<dbReference type="Pfam" id="PF17827">
    <property type="entry name" value="PrmC_N"/>
    <property type="match status" value="1"/>
</dbReference>
<accession>A0A9D2NZ98</accession>
<feature type="domain" description="Methyltransferase small" evidence="6">
    <location>
        <begin position="169"/>
        <end position="221"/>
    </location>
</feature>
<evidence type="ECO:0000259" key="7">
    <source>
        <dbReference type="Pfam" id="PF17827"/>
    </source>
</evidence>
<sequence length="307" mass="34014">MTLKTGYTEAKRRLEESGIEEASLDAWLLLEHVTGISRASYYADPDREMSPDEWRRYSELVGRRAERVPLQHITGTQEFMGLVFEVNEHVLIPRQDTEILVEQALAFIGSGKVPAAENSRTRILDMCTGSGCILLSVMHWAESYRQKALRRAGDTARGGEKQDIIIEGTGADISPKALAVAEKNARRLGISAGFVESDLFGAVRGKYGMIVSNPPYIRTDEIKDLQEEVRLHDPVIALDGREDGLYYYRRIVRESRSYLEEGGALLFEIGCDQAEAVSGLMSGAGFSEITVKKDLAGLDRVVSGVLK</sequence>
<proteinExistence type="inferred from homology"/>
<evidence type="ECO:0000256" key="5">
    <source>
        <dbReference type="HAMAP-Rule" id="MF_02126"/>
    </source>
</evidence>
<organism evidence="8 9">
    <name type="scientific">Candidatus Mediterraneibacter faecigallinarum</name>
    <dbReference type="NCBI Taxonomy" id="2838669"/>
    <lineage>
        <taxon>Bacteria</taxon>
        <taxon>Bacillati</taxon>
        <taxon>Bacillota</taxon>
        <taxon>Clostridia</taxon>
        <taxon>Lachnospirales</taxon>
        <taxon>Lachnospiraceae</taxon>
        <taxon>Mediterraneibacter</taxon>
    </lineage>
</organism>
<dbReference type="Pfam" id="PF05175">
    <property type="entry name" value="MTS"/>
    <property type="match status" value="1"/>
</dbReference>
<dbReference type="InterPro" id="IPR004556">
    <property type="entry name" value="HemK-like"/>
</dbReference>
<dbReference type="EC" id="2.1.1.297" evidence="5"/>
<gene>
    <name evidence="5 8" type="primary">prmC</name>
    <name evidence="8" type="ORF">H9757_10950</name>
</gene>
<dbReference type="Gene3D" id="1.10.8.10">
    <property type="entry name" value="DNA helicase RuvA subunit, C-terminal domain"/>
    <property type="match status" value="1"/>
</dbReference>
<dbReference type="GO" id="GO:0003676">
    <property type="term" value="F:nucleic acid binding"/>
    <property type="evidence" value="ECO:0007669"/>
    <property type="project" value="InterPro"/>
</dbReference>
<comment type="similarity">
    <text evidence="5">Belongs to the protein N5-glutamine methyltransferase family. PrmC subfamily.</text>
</comment>
<feature type="binding site" evidence="5">
    <location>
        <position position="172"/>
    </location>
    <ligand>
        <name>S-adenosyl-L-methionine</name>
        <dbReference type="ChEBI" id="CHEBI:59789"/>
    </ligand>
</feature>
<dbReference type="AlphaFoldDB" id="A0A9D2NZ98"/>
<dbReference type="InterPro" id="IPR019874">
    <property type="entry name" value="RF_methyltr_PrmC"/>
</dbReference>
<keyword evidence="2 5" id="KW-0808">Transferase</keyword>
<evidence type="ECO:0000256" key="3">
    <source>
        <dbReference type="ARBA" id="ARBA00022691"/>
    </source>
</evidence>
<dbReference type="SUPFAM" id="SSF53335">
    <property type="entry name" value="S-adenosyl-L-methionine-dependent methyltransferases"/>
    <property type="match status" value="1"/>
</dbReference>
<dbReference type="InterPro" id="IPR040758">
    <property type="entry name" value="PrmC_N"/>
</dbReference>
<evidence type="ECO:0000256" key="4">
    <source>
        <dbReference type="ARBA" id="ARBA00048391"/>
    </source>
</evidence>
<dbReference type="NCBIfam" id="TIGR00536">
    <property type="entry name" value="hemK_fam"/>
    <property type="match status" value="1"/>
</dbReference>
<keyword evidence="1 5" id="KW-0489">Methyltransferase</keyword>
<evidence type="ECO:0000256" key="1">
    <source>
        <dbReference type="ARBA" id="ARBA00022603"/>
    </source>
</evidence>
<reference evidence="8" key="1">
    <citation type="journal article" date="2021" name="PeerJ">
        <title>Extensive microbial diversity within the chicken gut microbiome revealed by metagenomics and culture.</title>
        <authorList>
            <person name="Gilroy R."/>
            <person name="Ravi A."/>
            <person name="Getino M."/>
            <person name="Pursley I."/>
            <person name="Horton D.L."/>
            <person name="Alikhan N.F."/>
            <person name="Baker D."/>
            <person name="Gharbi K."/>
            <person name="Hall N."/>
            <person name="Watson M."/>
            <person name="Adriaenssens E.M."/>
            <person name="Foster-Nyarko E."/>
            <person name="Jarju S."/>
            <person name="Secka A."/>
            <person name="Antonio M."/>
            <person name="Oren A."/>
            <person name="Chaudhuri R.R."/>
            <person name="La Ragione R."/>
            <person name="Hildebrand F."/>
            <person name="Pallen M.J."/>
        </authorList>
    </citation>
    <scope>NUCLEOTIDE SEQUENCE</scope>
    <source>
        <strain evidence="8">ChiGjej1B1-1692</strain>
    </source>
</reference>
<reference evidence="8" key="2">
    <citation type="submission" date="2021-04" db="EMBL/GenBank/DDBJ databases">
        <authorList>
            <person name="Gilroy R."/>
        </authorList>
    </citation>
    <scope>NUCLEOTIDE SEQUENCE</scope>
    <source>
        <strain evidence="8">ChiGjej1B1-1692</strain>
    </source>
</reference>
<comment type="catalytic activity">
    <reaction evidence="4 5">
        <text>L-glutaminyl-[peptide chain release factor] + S-adenosyl-L-methionine = N(5)-methyl-L-glutaminyl-[peptide chain release factor] + S-adenosyl-L-homocysteine + H(+)</text>
        <dbReference type="Rhea" id="RHEA:42896"/>
        <dbReference type="Rhea" id="RHEA-COMP:10271"/>
        <dbReference type="Rhea" id="RHEA-COMP:10272"/>
        <dbReference type="ChEBI" id="CHEBI:15378"/>
        <dbReference type="ChEBI" id="CHEBI:30011"/>
        <dbReference type="ChEBI" id="CHEBI:57856"/>
        <dbReference type="ChEBI" id="CHEBI:59789"/>
        <dbReference type="ChEBI" id="CHEBI:61891"/>
        <dbReference type="EC" id="2.1.1.297"/>
    </reaction>
</comment>
<dbReference type="NCBIfam" id="TIGR03534">
    <property type="entry name" value="RF_mod_PrmC"/>
    <property type="match status" value="1"/>
</dbReference>
<comment type="function">
    <text evidence="5">Methylates the class 1 translation termination release factors RF1/PrfA and RF2/PrfB on the glutamine residue of the universally conserved GGQ motif.</text>
</comment>
<comment type="caution">
    <text evidence="5">Lacks conserved residue(s) required for the propagation of feature annotation.</text>
</comment>
<evidence type="ECO:0000313" key="9">
    <source>
        <dbReference type="Proteomes" id="UP000823894"/>
    </source>
</evidence>
<dbReference type="Proteomes" id="UP000823894">
    <property type="component" value="Unassembled WGS sequence"/>
</dbReference>
<dbReference type="InterPro" id="IPR029063">
    <property type="entry name" value="SAM-dependent_MTases_sf"/>
</dbReference>
<evidence type="ECO:0000259" key="6">
    <source>
        <dbReference type="Pfam" id="PF05175"/>
    </source>
</evidence>
<dbReference type="InterPro" id="IPR002052">
    <property type="entry name" value="DNA_methylase_N6_adenine_CS"/>
</dbReference>
<dbReference type="PROSITE" id="PS00092">
    <property type="entry name" value="N6_MTASE"/>
    <property type="match status" value="1"/>
</dbReference>
<evidence type="ECO:0000313" key="8">
    <source>
        <dbReference type="EMBL" id="HJC39558.1"/>
    </source>
</evidence>
<feature type="binding site" evidence="5">
    <location>
        <begin position="213"/>
        <end position="216"/>
    </location>
    <ligand>
        <name>substrate</name>
    </ligand>
</feature>